<comment type="caution">
    <text evidence="1">The sequence shown here is derived from an EMBL/GenBank/DDBJ whole genome shotgun (WGS) entry which is preliminary data.</text>
</comment>
<gene>
    <name evidence="1" type="ORF">H8K47_08215</name>
</gene>
<evidence type="ECO:0000313" key="2">
    <source>
        <dbReference type="Proteomes" id="UP000612361"/>
    </source>
</evidence>
<organism evidence="1 2">
    <name type="scientific">Undibacterium rugosum</name>
    <dbReference type="NCBI Taxonomy" id="2762291"/>
    <lineage>
        <taxon>Bacteria</taxon>
        <taxon>Pseudomonadati</taxon>
        <taxon>Pseudomonadota</taxon>
        <taxon>Betaproteobacteria</taxon>
        <taxon>Burkholderiales</taxon>
        <taxon>Oxalobacteraceae</taxon>
        <taxon>Undibacterium</taxon>
    </lineage>
</organism>
<evidence type="ECO:0000313" key="1">
    <source>
        <dbReference type="EMBL" id="MBC3935342.1"/>
    </source>
</evidence>
<protein>
    <submittedName>
        <fullName evidence="1">Cell wall protein TIR3</fullName>
    </submittedName>
</protein>
<reference evidence="1" key="1">
    <citation type="submission" date="2020-08" db="EMBL/GenBank/DDBJ databases">
        <title>Novel species isolated from subtropical streams in China.</title>
        <authorList>
            <person name="Lu H."/>
        </authorList>
    </citation>
    <scope>NUCLEOTIDE SEQUENCE</scope>
    <source>
        <strain evidence="1">CY7W</strain>
    </source>
</reference>
<name>A0A923I1I4_9BURK</name>
<accession>A0A923I1I4</accession>
<dbReference type="Proteomes" id="UP000612361">
    <property type="component" value="Unassembled WGS sequence"/>
</dbReference>
<sequence>MNWPFFLPEMSRISLIEITCCMRANRNFRRKKAGICRLFASVKNYLEAGAAVAEAAGAAPDAAAASEAAAGAGAAAGASVADAGAGATTDAAGADAASSFLPQAAKAIAIRDTSKRDFFMFVLSINRSKIRSKLCDE</sequence>
<dbReference type="EMBL" id="JACOGG010000007">
    <property type="protein sequence ID" value="MBC3935342.1"/>
    <property type="molecule type" value="Genomic_DNA"/>
</dbReference>
<keyword evidence="2" id="KW-1185">Reference proteome</keyword>
<dbReference type="AlphaFoldDB" id="A0A923I1I4"/>
<proteinExistence type="predicted"/>